<keyword evidence="4 7" id="KW-1133">Transmembrane helix</keyword>
<gene>
    <name evidence="8" type="ORF">HCJ96_10635</name>
</gene>
<dbReference type="EMBL" id="JAATNW010000005">
    <property type="protein sequence ID" value="NMH60478.1"/>
    <property type="molecule type" value="Genomic_DNA"/>
</dbReference>
<name>A0ABX1R5D8_9ALTE</name>
<feature type="transmembrane region" description="Helical" evidence="7">
    <location>
        <begin position="260"/>
        <end position="285"/>
    </location>
</feature>
<dbReference type="Proteomes" id="UP000709336">
    <property type="component" value="Unassembled WGS sequence"/>
</dbReference>
<dbReference type="InterPro" id="IPR002549">
    <property type="entry name" value="AI-2E-like"/>
</dbReference>
<evidence type="ECO:0000256" key="5">
    <source>
        <dbReference type="ARBA" id="ARBA00023136"/>
    </source>
</evidence>
<keyword evidence="3 7" id="KW-0812">Transmembrane</keyword>
<evidence type="ECO:0000313" key="9">
    <source>
        <dbReference type="Proteomes" id="UP000709336"/>
    </source>
</evidence>
<dbReference type="RefSeq" id="WP_169211148.1">
    <property type="nucleotide sequence ID" value="NZ_JAATNW010000005.1"/>
</dbReference>
<feature type="transmembrane region" description="Helical" evidence="7">
    <location>
        <begin position="331"/>
        <end position="358"/>
    </location>
</feature>
<evidence type="ECO:0000256" key="7">
    <source>
        <dbReference type="SAM" id="Phobius"/>
    </source>
</evidence>
<protein>
    <submittedName>
        <fullName evidence="8">AI-2E family transporter</fullName>
    </submittedName>
</protein>
<sequence length="379" mass="42065">MSLREARQTHLLKVFLVLSAIYTLYLAKTLFIPLVFSAFVALLLSPLVALGRKIYIPRTISAFVLIGLLIAPFTFLGVELVKPAERWMETLPKISAELTEQINEISEKFENEQNAAQLKAEEEKKRKEAEEASFFDRLFKDDEPEPEVKKEEAEESVVTGKIKQGSIEVLLSLLASAPFLIAQMFGSVILILFLLIFGPALFKVFIQDFPVVVNKDRTVELVGQIQKRLSSYIITISIINGLLGSATAAAFYVLGVEDAILWGALVGMLNFVPYLGGLISCTILLMVGVVQYGLVSTAFLPPAVFLCINILESQFITPAILGKSFRLNPLIIILWLAVMGWLWGIIGVLLAVPILVCIKIIFEHLHVLPHWVKLLESDG</sequence>
<comment type="subcellular location">
    <subcellularLocation>
        <location evidence="1">Membrane</location>
        <topology evidence="1">Multi-pass membrane protein</topology>
    </subcellularLocation>
</comment>
<keyword evidence="6" id="KW-0175">Coiled coil</keyword>
<evidence type="ECO:0000256" key="1">
    <source>
        <dbReference type="ARBA" id="ARBA00004141"/>
    </source>
</evidence>
<keyword evidence="9" id="KW-1185">Reference proteome</keyword>
<keyword evidence="5 7" id="KW-0472">Membrane</keyword>
<proteinExistence type="inferred from homology"/>
<organism evidence="8 9">
    <name type="scientific">Alteromonas ponticola</name>
    <dbReference type="NCBI Taxonomy" id="2720613"/>
    <lineage>
        <taxon>Bacteria</taxon>
        <taxon>Pseudomonadati</taxon>
        <taxon>Pseudomonadota</taxon>
        <taxon>Gammaproteobacteria</taxon>
        <taxon>Alteromonadales</taxon>
        <taxon>Alteromonadaceae</taxon>
        <taxon>Alteromonas/Salinimonas group</taxon>
        <taxon>Alteromonas</taxon>
    </lineage>
</organism>
<evidence type="ECO:0000256" key="4">
    <source>
        <dbReference type="ARBA" id="ARBA00022989"/>
    </source>
</evidence>
<feature type="transmembrane region" description="Helical" evidence="7">
    <location>
        <begin position="62"/>
        <end position="81"/>
    </location>
</feature>
<feature type="transmembrane region" description="Helical" evidence="7">
    <location>
        <begin position="31"/>
        <end position="50"/>
    </location>
</feature>
<reference evidence="8 9" key="1">
    <citation type="submission" date="2020-03" db="EMBL/GenBank/DDBJ databases">
        <title>Alteromonas ponticola sp. nov., isolated from seawater.</title>
        <authorList>
            <person name="Yoon J.-H."/>
            <person name="Kim Y.-O."/>
        </authorList>
    </citation>
    <scope>NUCLEOTIDE SEQUENCE [LARGE SCALE GENOMIC DNA]</scope>
    <source>
        <strain evidence="8 9">MYP5</strain>
    </source>
</reference>
<comment type="similarity">
    <text evidence="2">Belongs to the autoinducer-2 exporter (AI-2E) (TC 2.A.86) family.</text>
</comment>
<dbReference type="PANTHER" id="PTHR21716:SF16">
    <property type="entry name" value="BLL1467 PROTEIN"/>
    <property type="match status" value="1"/>
</dbReference>
<accession>A0ABX1R5D8</accession>
<dbReference type="PANTHER" id="PTHR21716">
    <property type="entry name" value="TRANSMEMBRANE PROTEIN"/>
    <property type="match status" value="1"/>
</dbReference>
<evidence type="ECO:0000256" key="6">
    <source>
        <dbReference type="SAM" id="Coils"/>
    </source>
</evidence>
<feature type="transmembrane region" description="Helical" evidence="7">
    <location>
        <begin position="9"/>
        <end position="25"/>
    </location>
</feature>
<evidence type="ECO:0000256" key="2">
    <source>
        <dbReference type="ARBA" id="ARBA00009773"/>
    </source>
</evidence>
<evidence type="ECO:0000256" key="3">
    <source>
        <dbReference type="ARBA" id="ARBA00022692"/>
    </source>
</evidence>
<comment type="caution">
    <text evidence="8">The sequence shown here is derived from an EMBL/GenBank/DDBJ whole genome shotgun (WGS) entry which is preliminary data.</text>
</comment>
<dbReference type="Pfam" id="PF01594">
    <property type="entry name" value="AI-2E_transport"/>
    <property type="match status" value="1"/>
</dbReference>
<feature type="transmembrane region" description="Helical" evidence="7">
    <location>
        <begin position="232"/>
        <end position="254"/>
    </location>
</feature>
<feature type="transmembrane region" description="Helical" evidence="7">
    <location>
        <begin position="180"/>
        <end position="202"/>
    </location>
</feature>
<feature type="transmembrane region" description="Helical" evidence="7">
    <location>
        <begin position="292"/>
        <end position="311"/>
    </location>
</feature>
<evidence type="ECO:0000313" key="8">
    <source>
        <dbReference type="EMBL" id="NMH60478.1"/>
    </source>
</evidence>
<feature type="coiled-coil region" evidence="6">
    <location>
        <begin position="95"/>
        <end position="132"/>
    </location>
</feature>